<reference evidence="1" key="2">
    <citation type="submission" date="2020-11" db="EMBL/GenBank/DDBJ databases">
        <authorList>
            <person name="McCartney M.A."/>
            <person name="Auch B."/>
            <person name="Kono T."/>
            <person name="Mallez S."/>
            <person name="Becker A."/>
            <person name="Gohl D.M."/>
            <person name="Silverstein K.A.T."/>
            <person name="Koren S."/>
            <person name="Bechman K.B."/>
            <person name="Herman A."/>
            <person name="Abrahante J.E."/>
            <person name="Garbe J."/>
        </authorList>
    </citation>
    <scope>NUCLEOTIDE SEQUENCE</scope>
    <source>
        <strain evidence="1">Duluth1</strain>
        <tissue evidence="1">Whole animal</tissue>
    </source>
</reference>
<gene>
    <name evidence="1" type="ORF">DPMN_037736</name>
</gene>
<comment type="caution">
    <text evidence="1">The sequence shown here is derived from an EMBL/GenBank/DDBJ whole genome shotgun (WGS) entry which is preliminary data.</text>
</comment>
<reference evidence="1" key="1">
    <citation type="journal article" date="2019" name="bioRxiv">
        <title>The Genome of the Zebra Mussel, Dreissena polymorpha: A Resource for Invasive Species Research.</title>
        <authorList>
            <person name="McCartney M.A."/>
            <person name="Auch B."/>
            <person name="Kono T."/>
            <person name="Mallez S."/>
            <person name="Zhang Y."/>
            <person name="Obille A."/>
            <person name="Becker A."/>
            <person name="Abrahante J.E."/>
            <person name="Garbe J."/>
            <person name="Badalamenti J.P."/>
            <person name="Herman A."/>
            <person name="Mangelson H."/>
            <person name="Liachko I."/>
            <person name="Sullivan S."/>
            <person name="Sone E.D."/>
            <person name="Koren S."/>
            <person name="Silverstein K.A.T."/>
            <person name="Beckman K.B."/>
            <person name="Gohl D.M."/>
        </authorList>
    </citation>
    <scope>NUCLEOTIDE SEQUENCE</scope>
    <source>
        <strain evidence="1">Duluth1</strain>
        <tissue evidence="1">Whole animal</tissue>
    </source>
</reference>
<proteinExistence type="predicted"/>
<keyword evidence="2" id="KW-1185">Reference proteome</keyword>
<dbReference type="Proteomes" id="UP000828390">
    <property type="component" value="Unassembled WGS sequence"/>
</dbReference>
<accession>A0A9D4MDY8</accession>
<dbReference type="EMBL" id="JAIWYP010000002">
    <property type="protein sequence ID" value="KAH3874491.1"/>
    <property type="molecule type" value="Genomic_DNA"/>
</dbReference>
<protein>
    <submittedName>
        <fullName evidence="1">Uncharacterized protein</fullName>
    </submittedName>
</protein>
<evidence type="ECO:0000313" key="2">
    <source>
        <dbReference type="Proteomes" id="UP000828390"/>
    </source>
</evidence>
<sequence length="75" mass="8901">MAFRFGRRPVDKPVSICWLYGFLKRWQSRVVSKKPSTLDRIRVRNSTPESAYYFNNNLDKTLSELGLYDCPERIN</sequence>
<organism evidence="1 2">
    <name type="scientific">Dreissena polymorpha</name>
    <name type="common">Zebra mussel</name>
    <name type="synonym">Mytilus polymorpha</name>
    <dbReference type="NCBI Taxonomy" id="45954"/>
    <lineage>
        <taxon>Eukaryota</taxon>
        <taxon>Metazoa</taxon>
        <taxon>Spiralia</taxon>
        <taxon>Lophotrochozoa</taxon>
        <taxon>Mollusca</taxon>
        <taxon>Bivalvia</taxon>
        <taxon>Autobranchia</taxon>
        <taxon>Heteroconchia</taxon>
        <taxon>Euheterodonta</taxon>
        <taxon>Imparidentia</taxon>
        <taxon>Neoheterodontei</taxon>
        <taxon>Myida</taxon>
        <taxon>Dreissenoidea</taxon>
        <taxon>Dreissenidae</taxon>
        <taxon>Dreissena</taxon>
    </lineage>
</organism>
<dbReference type="AlphaFoldDB" id="A0A9D4MDY8"/>
<name>A0A9D4MDY8_DREPO</name>
<evidence type="ECO:0000313" key="1">
    <source>
        <dbReference type="EMBL" id="KAH3874491.1"/>
    </source>
</evidence>